<dbReference type="PIRSF" id="PIRSF007663">
    <property type="entry name" value="UCP007663"/>
    <property type="match status" value="1"/>
</dbReference>
<feature type="domain" description="Glycosyl hydrolase family 95 catalytic" evidence="3">
    <location>
        <begin position="264"/>
        <end position="668"/>
    </location>
</feature>
<evidence type="ECO:0000313" key="4">
    <source>
        <dbReference type="EMBL" id="MFD2661297.1"/>
    </source>
</evidence>
<dbReference type="InterPro" id="IPR008928">
    <property type="entry name" value="6-hairpin_glycosidase_sf"/>
</dbReference>
<dbReference type="SUPFAM" id="SSF48208">
    <property type="entry name" value="Six-hairpin glycosidases"/>
    <property type="match status" value="1"/>
</dbReference>
<dbReference type="RefSeq" id="WP_379273864.1">
    <property type="nucleotide sequence ID" value="NZ_JBHUGT010000016.1"/>
</dbReference>
<dbReference type="EMBL" id="JBHUMY010000012">
    <property type="protein sequence ID" value="MFD2661297.1"/>
    <property type="molecule type" value="Genomic_DNA"/>
</dbReference>
<dbReference type="InterPro" id="IPR012341">
    <property type="entry name" value="6hp_glycosidase-like_sf"/>
</dbReference>
<dbReference type="InterPro" id="IPR054363">
    <property type="entry name" value="GH95_cat"/>
</dbReference>
<gene>
    <name evidence="4" type="ORF">ACFSW5_13660</name>
</gene>
<name>A0ABW5QYA5_9BACL</name>
<evidence type="ECO:0000259" key="1">
    <source>
        <dbReference type="Pfam" id="PF14498"/>
    </source>
</evidence>
<evidence type="ECO:0000259" key="3">
    <source>
        <dbReference type="Pfam" id="PF22124"/>
    </source>
</evidence>
<organism evidence="4 5">
    <name type="scientific">Paenibacillus thailandensis</name>
    <dbReference type="NCBI Taxonomy" id="393250"/>
    <lineage>
        <taxon>Bacteria</taxon>
        <taxon>Bacillati</taxon>
        <taxon>Bacillota</taxon>
        <taxon>Bacilli</taxon>
        <taxon>Bacillales</taxon>
        <taxon>Paenibacillaceae</taxon>
        <taxon>Paenibacillus</taxon>
    </lineage>
</organism>
<keyword evidence="5" id="KW-1185">Reference proteome</keyword>
<dbReference type="Pfam" id="PF14498">
    <property type="entry name" value="Glyco_hyd_65N_2"/>
    <property type="match status" value="1"/>
</dbReference>
<accession>A0ABW5QYA5</accession>
<dbReference type="InterPro" id="IPR027414">
    <property type="entry name" value="GH95_N_dom"/>
</dbReference>
<reference evidence="5" key="1">
    <citation type="journal article" date="2019" name="Int. J. Syst. Evol. Microbiol.">
        <title>The Global Catalogue of Microorganisms (GCM) 10K type strain sequencing project: providing services to taxonomists for standard genome sequencing and annotation.</title>
        <authorList>
            <consortium name="The Broad Institute Genomics Platform"/>
            <consortium name="The Broad Institute Genome Sequencing Center for Infectious Disease"/>
            <person name="Wu L."/>
            <person name="Ma J."/>
        </authorList>
    </citation>
    <scope>NUCLEOTIDE SEQUENCE [LARGE SCALE GENOMIC DNA]</scope>
    <source>
        <strain evidence="5">TISTR 1827</strain>
    </source>
</reference>
<dbReference type="GO" id="GO:0016787">
    <property type="term" value="F:hydrolase activity"/>
    <property type="evidence" value="ECO:0007669"/>
    <property type="project" value="UniProtKB-KW"/>
</dbReference>
<evidence type="ECO:0000313" key="5">
    <source>
        <dbReference type="Proteomes" id="UP001597493"/>
    </source>
</evidence>
<dbReference type="InterPro" id="IPR049053">
    <property type="entry name" value="AFCA-like_C"/>
</dbReference>
<proteinExistence type="predicted"/>
<dbReference type="Gene3D" id="1.50.10.10">
    <property type="match status" value="1"/>
</dbReference>
<protein>
    <submittedName>
        <fullName evidence="4">Glycoside hydrolase N-terminal domain-containing protein</fullName>
    </submittedName>
</protein>
<keyword evidence="4" id="KW-0378">Hydrolase</keyword>
<feature type="domain" description="Alpha fucosidase A-like C-terminal" evidence="2">
    <location>
        <begin position="670"/>
        <end position="764"/>
    </location>
</feature>
<feature type="domain" description="Glycosyl hydrolase family 95 N-terminal" evidence="1">
    <location>
        <begin position="10"/>
        <end position="243"/>
    </location>
</feature>
<dbReference type="Proteomes" id="UP001597493">
    <property type="component" value="Unassembled WGS sequence"/>
</dbReference>
<dbReference type="Gene3D" id="2.70.98.50">
    <property type="entry name" value="putative glycoside hydrolase family protein from bacillus halodurans"/>
    <property type="match status" value="1"/>
</dbReference>
<dbReference type="InterPro" id="IPR016518">
    <property type="entry name" value="Alpha-L-fucosidase"/>
</dbReference>
<comment type="caution">
    <text evidence="4">The sequence shown here is derived from an EMBL/GenBank/DDBJ whole genome shotgun (WGS) entry which is preliminary data.</text>
</comment>
<sequence>MLRYSETLMRFAEPARSWNEALPVGNGRLGGMVFGTVEQEQIQFNEDSIWYGGPRDRNNPDALENLPEVRRLIFEGRLKEAHRLAEAALSATPRSQRHYLTAGDLFIRFDHPAGELRGYRRELDLERAVASTVYEIGGVTYRRDVFCSFPDQIMAIRLSADRPGMLSFTARFERKKGKHVDVSFRRGSDTIVMHNDCGGKDGHAYSAAVKAIPSGGRVRAVGEHLIVEQADQVTLVLAVAGTFRFADPTDRCFDLLDKASALPYERLLERHFEDFAPLFQRVRLELGAGSILDHALPVPDRLEQVRQGADDPGLLTLYFHFGRYLLLACSRPDSLPANLQGIWNDSMSPPWDSKYTVNINTQMNYWPAEVCNLAECHEPLFDLIERMRANGRVTAQAMYGCRGFVAHHNTDLWADTAPQDIYGPATQWVMGAAWLTLHLWEHYRFHPDEAFLRKAYETLKESALFFIDFLVESPEGHLVTNPSVSPENRYRLPNGEAGTLCYGPAMDTQILTELFDACIAASRILGEDEALREEWARVKSRLPRMKIGKHGQLQEWLEDYEEQDPGHRHISHLFALHPGTTISPSATPELAEAARTTLLRRLANGGGHTGWSRAWIINFWARLWDGEQAYFHVQELLRKSTLPNLFDNHPPFQIDGNFGAAAGIAEMLLQSHLDHIRLLPALPRIWTSGRVSGLRARGGFAVDMEWDQGQLLKATVRSDYGNPLRLYAGRPLRAAGTDGSEAISSERTGDLVELQTAKGETYTIEPMRVESK</sequence>
<dbReference type="Pfam" id="PF22124">
    <property type="entry name" value="Glyco_hydro_95_cat"/>
    <property type="match status" value="1"/>
</dbReference>
<dbReference type="PANTHER" id="PTHR31084">
    <property type="entry name" value="ALPHA-L-FUCOSIDASE 2"/>
    <property type="match status" value="1"/>
</dbReference>
<evidence type="ECO:0000259" key="2">
    <source>
        <dbReference type="Pfam" id="PF21307"/>
    </source>
</evidence>
<dbReference type="PANTHER" id="PTHR31084:SF0">
    <property type="entry name" value="ALPHA-L-FUCOSIDASE 2"/>
    <property type="match status" value="1"/>
</dbReference>
<dbReference type="Pfam" id="PF21307">
    <property type="entry name" value="Glyco_hydro_95_C"/>
    <property type="match status" value="1"/>
</dbReference>